<evidence type="ECO:0000256" key="1">
    <source>
        <dbReference type="ARBA" id="ARBA00004752"/>
    </source>
</evidence>
<keyword evidence="7" id="KW-0472">Membrane</keyword>
<dbReference type="InterPro" id="IPR038063">
    <property type="entry name" value="Transpep_catalytic_dom"/>
</dbReference>
<keyword evidence="2" id="KW-0808">Transferase</keyword>
<dbReference type="GO" id="GO:0008360">
    <property type="term" value="P:regulation of cell shape"/>
    <property type="evidence" value="ECO:0007669"/>
    <property type="project" value="UniProtKB-UniRule"/>
</dbReference>
<evidence type="ECO:0000256" key="7">
    <source>
        <dbReference type="SAM" id="Phobius"/>
    </source>
</evidence>
<dbReference type="PANTHER" id="PTHR30582:SF33">
    <property type="entry name" value="EXPORTED PROTEIN"/>
    <property type="match status" value="1"/>
</dbReference>
<dbReference type="CDD" id="cd16913">
    <property type="entry name" value="YkuD_like"/>
    <property type="match status" value="1"/>
</dbReference>
<evidence type="ECO:0000313" key="10">
    <source>
        <dbReference type="Proteomes" id="UP000051166"/>
    </source>
</evidence>
<dbReference type="GO" id="GO:0071972">
    <property type="term" value="F:peptidoglycan L,D-transpeptidase activity"/>
    <property type="evidence" value="ECO:0007669"/>
    <property type="project" value="TreeGrafter"/>
</dbReference>
<keyword evidence="7" id="KW-0812">Transmembrane</keyword>
<gene>
    <name evidence="9" type="ORF">FD50_GL000929</name>
</gene>
<comment type="caution">
    <text evidence="9">The sequence shown here is derived from an EMBL/GenBank/DDBJ whole genome shotgun (WGS) entry which is preliminary data.</text>
</comment>
<dbReference type="SUPFAM" id="SSF143985">
    <property type="entry name" value="L,D-transpeptidase pre-catalytic domain-like"/>
    <property type="match status" value="1"/>
</dbReference>
<evidence type="ECO:0000256" key="2">
    <source>
        <dbReference type="ARBA" id="ARBA00022679"/>
    </source>
</evidence>
<dbReference type="GO" id="GO:0016740">
    <property type="term" value="F:transferase activity"/>
    <property type="evidence" value="ECO:0007669"/>
    <property type="project" value="UniProtKB-KW"/>
</dbReference>
<dbReference type="Proteomes" id="UP000051166">
    <property type="component" value="Unassembled WGS sequence"/>
</dbReference>
<feature type="domain" description="L,D-TPase catalytic" evidence="8">
    <location>
        <begin position="345"/>
        <end position="470"/>
    </location>
</feature>
<dbReference type="PROSITE" id="PS52029">
    <property type="entry name" value="LD_TPASE"/>
    <property type="match status" value="1"/>
</dbReference>
<name>A0A0R1V868_9LACO</name>
<feature type="active site" description="Proton donor/acceptor" evidence="6">
    <location>
        <position position="425"/>
    </location>
</feature>
<proteinExistence type="predicted"/>
<keyword evidence="5 6" id="KW-0961">Cell wall biogenesis/degradation</keyword>
<dbReference type="PROSITE" id="PS51257">
    <property type="entry name" value="PROKAR_LIPOPROTEIN"/>
    <property type="match status" value="1"/>
</dbReference>
<dbReference type="Gene3D" id="3.10.20.800">
    <property type="match status" value="1"/>
</dbReference>
<dbReference type="AlphaFoldDB" id="A0A0R1V868"/>
<evidence type="ECO:0000256" key="4">
    <source>
        <dbReference type="ARBA" id="ARBA00022984"/>
    </source>
</evidence>
<dbReference type="STRING" id="1423801.FD50_GL000929"/>
<dbReference type="GO" id="GO:0005576">
    <property type="term" value="C:extracellular region"/>
    <property type="evidence" value="ECO:0007669"/>
    <property type="project" value="TreeGrafter"/>
</dbReference>
<protein>
    <submittedName>
        <fullName evidence="9">ErfK YbiS YcfS YnhG family protein</fullName>
    </submittedName>
</protein>
<dbReference type="Gene3D" id="2.40.440.10">
    <property type="entry name" value="L,D-transpeptidase catalytic domain-like"/>
    <property type="match status" value="1"/>
</dbReference>
<accession>A0A0R1V868</accession>
<keyword evidence="10" id="KW-1185">Reference proteome</keyword>
<evidence type="ECO:0000259" key="8">
    <source>
        <dbReference type="PROSITE" id="PS52029"/>
    </source>
</evidence>
<dbReference type="Pfam" id="PF03734">
    <property type="entry name" value="YkuD"/>
    <property type="match status" value="1"/>
</dbReference>
<sequence length="470" mass="52026">MRFDADDGVVKIKHKIIIMVCAVFILAACAGGYTYYRMTHFNKHVEINGINVGAMSADNAVNHLKKRSVSNNVYLNNKLFFHGKKTASGFTAADTAKIKKLVQKQWTWFPSKKTVSYQIVPSKMSNYRQKVVRQKVKELLTQKNLTRQQAVDAAATLEYGKISVSAPKSGKQYDVNAIMREFDKKQELASIKLTGTIKQPLTAQSKKVTEEKTKLNSLAQRSVAYKVQQTTYNLAAKDVLSKVTYSNGKYQIEQAGILKEVDQINQKQATLKKSISFKTHAGKQVTVAGGTYGWALKASDAVKSITTAFVKDTKQIDASSDIYGVGYLTYGTGYSNTANNGLGTTYAEVSISDQHAWFYKDGKEVYSTEIVTGKHSTNEDTPTGLWYVMYKQSPSTLKGSEAGNSNYSVKVNYWAQFTNSGCGFHDASWRTDWSSTAYLKNGSGGCVNTPSDHMESVYNNLSQGEPVVVY</sequence>
<dbReference type="PATRIC" id="fig|1423801.4.peg.944"/>
<keyword evidence="7" id="KW-1133">Transmembrane helix</keyword>
<dbReference type="InterPro" id="IPR038054">
    <property type="entry name" value="LD_TPept-like_central_sf"/>
</dbReference>
<dbReference type="PANTHER" id="PTHR30582">
    <property type="entry name" value="L,D-TRANSPEPTIDASE"/>
    <property type="match status" value="1"/>
</dbReference>
<dbReference type="GO" id="GO:0018104">
    <property type="term" value="P:peptidoglycan-protein cross-linking"/>
    <property type="evidence" value="ECO:0007669"/>
    <property type="project" value="TreeGrafter"/>
</dbReference>
<keyword evidence="4 6" id="KW-0573">Peptidoglycan synthesis</keyword>
<evidence type="ECO:0000256" key="3">
    <source>
        <dbReference type="ARBA" id="ARBA00022960"/>
    </source>
</evidence>
<reference evidence="9 10" key="1">
    <citation type="journal article" date="2015" name="Genome Announc.">
        <title>Expanding the biotechnology potential of lactobacilli through comparative genomics of 213 strains and associated genera.</title>
        <authorList>
            <person name="Sun Z."/>
            <person name="Harris H.M."/>
            <person name="McCann A."/>
            <person name="Guo C."/>
            <person name="Argimon S."/>
            <person name="Zhang W."/>
            <person name="Yang X."/>
            <person name="Jeffery I.B."/>
            <person name="Cooney J.C."/>
            <person name="Kagawa T.F."/>
            <person name="Liu W."/>
            <person name="Song Y."/>
            <person name="Salvetti E."/>
            <person name="Wrobel A."/>
            <person name="Rasinkangas P."/>
            <person name="Parkhill J."/>
            <person name="Rea M.C."/>
            <person name="O'Sullivan O."/>
            <person name="Ritari J."/>
            <person name="Douillard F.P."/>
            <person name="Paul Ross R."/>
            <person name="Yang R."/>
            <person name="Briner A.E."/>
            <person name="Felis G.E."/>
            <person name="de Vos W.M."/>
            <person name="Barrangou R."/>
            <person name="Klaenhammer T.R."/>
            <person name="Caufield P.W."/>
            <person name="Cui Y."/>
            <person name="Zhang H."/>
            <person name="O'Toole P.W."/>
        </authorList>
    </citation>
    <scope>NUCLEOTIDE SEQUENCE [LARGE SCALE GENOMIC DNA]</scope>
    <source>
        <strain evidence="9 10">DSM 16230</strain>
    </source>
</reference>
<dbReference type="EMBL" id="AZFQ01000043">
    <property type="protein sequence ID" value="KRL98107.1"/>
    <property type="molecule type" value="Genomic_DNA"/>
</dbReference>
<dbReference type="GO" id="GO:0071555">
    <property type="term" value="P:cell wall organization"/>
    <property type="evidence" value="ECO:0007669"/>
    <property type="project" value="UniProtKB-UniRule"/>
</dbReference>
<evidence type="ECO:0000256" key="5">
    <source>
        <dbReference type="ARBA" id="ARBA00023316"/>
    </source>
</evidence>
<evidence type="ECO:0000313" key="9">
    <source>
        <dbReference type="EMBL" id="KRL98107.1"/>
    </source>
</evidence>
<dbReference type="InterPro" id="IPR050979">
    <property type="entry name" value="LD-transpeptidase"/>
</dbReference>
<keyword evidence="3 6" id="KW-0133">Cell shape</keyword>
<feature type="active site" description="Nucleophile" evidence="6">
    <location>
        <position position="446"/>
    </location>
</feature>
<dbReference type="InterPro" id="IPR005490">
    <property type="entry name" value="LD_TPept_cat_dom"/>
</dbReference>
<evidence type="ECO:0000256" key="6">
    <source>
        <dbReference type="PROSITE-ProRule" id="PRU01373"/>
    </source>
</evidence>
<dbReference type="UniPathway" id="UPA00219"/>
<feature type="transmembrane region" description="Helical" evidence="7">
    <location>
        <begin position="16"/>
        <end position="36"/>
    </location>
</feature>
<comment type="pathway">
    <text evidence="1 6">Cell wall biogenesis; peptidoglycan biosynthesis.</text>
</comment>
<organism evidence="9 10">
    <name type="scientific">Liquorilactobacillus satsumensis DSM 16230 = JCM 12392</name>
    <dbReference type="NCBI Taxonomy" id="1423801"/>
    <lineage>
        <taxon>Bacteria</taxon>
        <taxon>Bacillati</taxon>
        <taxon>Bacillota</taxon>
        <taxon>Bacilli</taxon>
        <taxon>Lactobacillales</taxon>
        <taxon>Lactobacillaceae</taxon>
        <taxon>Liquorilactobacillus</taxon>
    </lineage>
</organism>
<dbReference type="SUPFAM" id="SSF141523">
    <property type="entry name" value="L,D-transpeptidase catalytic domain-like"/>
    <property type="match status" value="1"/>
</dbReference>